<name>A0A248JN98_9PROT</name>
<dbReference type="InterPro" id="IPR006597">
    <property type="entry name" value="Sel1-like"/>
</dbReference>
<proteinExistence type="predicted"/>
<dbReference type="AlphaFoldDB" id="A0A248JN98"/>
<feature type="signal peptide" evidence="2">
    <location>
        <begin position="1"/>
        <end position="30"/>
    </location>
</feature>
<dbReference type="KEGG" id="nao:Y958_04100"/>
<evidence type="ECO:0000313" key="4">
    <source>
        <dbReference type="Proteomes" id="UP000197153"/>
    </source>
</evidence>
<feature type="chain" id="PRO_5012444990" description="Sel1 repeat family protein" evidence="2">
    <location>
        <begin position="31"/>
        <end position="242"/>
    </location>
</feature>
<organism evidence="3 4">
    <name type="scientific">Nitrospirillum viridazoti CBAmc</name>
    <dbReference type="NCBI Taxonomy" id="1441467"/>
    <lineage>
        <taxon>Bacteria</taxon>
        <taxon>Pseudomonadati</taxon>
        <taxon>Pseudomonadota</taxon>
        <taxon>Alphaproteobacteria</taxon>
        <taxon>Rhodospirillales</taxon>
        <taxon>Azospirillaceae</taxon>
        <taxon>Nitrospirillum</taxon>
        <taxon>Nitrospirillum viridazoti</taxon>
    </lineage>
</organism>
<gene>
    <name evidence="3" type="ORF">Y958_04100</name>
</gene>
<dbReference type="Gene3D" id="1.25.40.10">
    <property type="entry name" value="Tetratricopeptide repeat domain"/>
    <property type="match status" value="2"/>
</dbReference>
<evidence type="ECO:0000313" key="3">
    <source>
        <dbReference type="EMBL" id="ASG20099.1"/>
    </source>
</evidence>
<feature type="region of interest" description="Disordered" evidence="1">
    <location>
        <begin position="223"/>
        <end position="242"/>
    </location>
</feature>
<evidence type="ECO:0000256" key="1">
    <source>
        <dbReference type="SAM" id="MobiDB-lite"/>
    </source>
</evidence>
<dbReference type="EMBL" id="CP022110">
    <property type="protein sequence ID" value="ASG20099.1"/>
    <property type="molecule type" value="Genomic_DNA"/>
</dbReference>
<evidence type="ECO:0008006" key="5">
    <source>
        <dbReference type="Google" id="ProtNLM"/>
    </source>
</evidence>
<dbReference type="SMART" id="SM00671">
    <property type="entry name" value="SEL1"/>
    <property type="match status" value="4"/>
</dbReference>
<protein>
    <recommendedName>
        <fullName evidence="5">Sel1 repeat family protein</fullName>
    </recommendedName>
</protein>
<reference evidence="3 4" key="1">
    <citation type="submission" date="2017-06" db="EMBL/GenBank/DDBJ databases">
        <title>Complete genome sequence of Nitrospirillum amazonense strain CBAmC, an endophytic nitrogen-fixing and plant growth-promoting bacterium, isolated from sugarcane.</title>
        <authorList>
            <person name="Schwab S."/>
            <person name="dos Santos Teixeira K.R."/>
            <person name="Simoes Araujo J.L."/>
            <person name="Soares Vidal M."/>
            <person name="Borges de Freitas H.R."/>
            <person name="Rivello Crivelaro A.L."/>
            <person name="Bueno de Camargo Nunes A."/>
            <person name="dos Santos C.M."/>
            <person name="Palmeira da Silva Rosa D."/>
            <person name="da Silva Padilha D."/>
            <person name="da Silva E."/>
            <person name="Araujo Terra L."/>
            <person name="Soares Mendes V."/>
            <person name="Farinelli L."/>
            <person name="Magalhaes Cruz L."/>
            <person name="Baldani J.I."/>
        </authorList>
    </citation>
    <scope>NUCLEOTIDE SEQUENCE [LARGE SCALE GENOMIC DNA]</scope>
    <source>
        <strain evidence="3 4">CBAmC</strain>
    </source>
</reference>
<dbReference type="InterPro" id="IPR011990">
    <property type="entry name" value="TPR-like_helical_dom_sf"/>
</dbReference>
<dbReference type="Pfam" id="PF08238">
    <property type="entry name" value="Sel1"/>
    <property type="match status" value="4"/>
</dbReference>
<dbReference type="InterPro" id="IPR052945">
    <property type="entry name" value="Mitotic_Regulator"/>
</dbReference>
<dbReference type="PANTHER" id="PTHR43628">
    <property type="entry name" value="ACTIVATOR OF C KINASE PROTEIN 1-RELATED"/>
    <property type="match status" value="1"/>
</dbReference>
<accession>A0A248JN98</accession>
<sequence length="242" mass="25729">MQHGSWRKSAVLAATLLPLCAALAGGVALANTQKGVGAFERKDYPTALADLAPAADKGDAEAQTYLGWMYEKGLGVPVDYARAQAWYRKAADKGHAHALNNLGSLYYLGNGVPKDAAKGISLFRKAAKKGDAQAQMNLAMIYYLGQDAPKDDAEAAHWARAAARQGNPHAQTLLARLYDTGAGLPRNPVLAYTLTMLSGDNPDAQALRTRLDGELTTAQKAEAQTLAKSWQPGQPLPTATRT</sequence>
<keyword evidence="4" id="KW-1185">Reference proteome</keyword>
<evidence type="ECO:0000256" key="2">
    <source>
        <dbReference type="SAM" id="SignalP"/>
    </source>
</evidence>
<dbReference type="Proteomes" id="UP000197153">
    <property type="component" value="Chromosome 1"/>
</dbReference>
<dbReference type="PANTHER" id="PTHR43628:SF1">
    <property type="entry name" value="CHITIN SYNTHASE REGULATORY FACTOR 2-RELATED"/>
    <property type="match status" value="1"/>
</dbReference>
<dbReference type="RefSeq" id="WP_088871005.1">
    <property type="nucleotide sequence ID" value="NZ_CP022110.1"/>
</dbReference>
<keyword evidence="2" id="KW-0732">Signal</keyword>
<feature type="compositionally biased region" description="Polar residues" evidence="1">
    <location>
        <begin position="226"/>
        <end position="242"/>
    </location>
</feature>
<dbReference type="SUPFAM" id="SSF81901">
    <property type="entry name" value="HCP-like"/>
    <property type="match status" value="1"/>
</dbReference>